<dbReference type="InterPro" id="IPR035906">
    <property type="entry name" value="MetI-like_sf"/>
</dbReference>
<gene>
    <name evidence="11" type="ORF">GBAR_LOCUS13868</name>
</gene>
<evidence type="ECO:0000256" key="9">
    <source>
        <dbReference type="SAM" id="Phobius"/>
    </source>
</evidence>
<dbReference type="GO" id="GO:0031460">
    <property type="term" value="P:glycine betaine transport"/>
    <property type="evidence" value="ECO:0007669"/>
    <property type="project" value="TreeGrafter"/>
</dbReference>
<dbReference type="CDD" id="cd06261">
    <property type="entry name" value="TM_PBP2"/>
    <property type="match status" value="1"/>
</dbReference>
<keyword evidence="6 9" id="KW-1133">Transmembrane helix</keyword>
<comment type="caution">
    <text evidence="11">The sequence shown here is derived from an EMBL/GenBank/DDBJ whole genome shotgun (WGS) entry which is preliminary data.</text>
</comment>
<keyword evidence="7 9" id="KW-0472">Membrane</keyword>
<evidence type="ECO:0000256" key="3">
    <source>
        <dbReference type="ARBA" id="ARBA00022448"/>
    </source>
</evidence>
<evidence type="ECO:0000256" key="5">
    <source>
        <dbReference type="ARBA" id="ARBA00022692"/>
    </source>
</evidence>
<feature type="transmembrane region" description="Helical" evidence="9">
    <location>
        <begin position="104"/>
        <end position="127"/>
    </location>
</feature>
<feature type="region of interest" description="Disordered" evidence="8">
    <location>
        <begin position="1"/>
        <end position="24"/>
    </location>
</feature>
<accession>A0AA35S764</accession>
<comment type="subcellular location">
    <subcellularLocation>
        <location evidence="2">Cell membrane</location>
    </subcellularLocation>
    <subcellularLocation>
        <location evidence="1">Membrane</location>
        <topology evidence="1">Multi-pass membrane protein</topology>
    </subcellularLocation>
</comment>
<evidence type="ECO:0000256" key="7">
    <source>
        <dbReference type="ARBA" id="ARBA00023136"/>
    </source>
</evidence>
<dbReference type="Pfam" id="PF00528">
    <property type="entry name" value="BPD_transp_1"/>
    <property type="match status" value="1"/>
</dbReference>
<dbReference type="InterPro" id="IPR000515">
    <property type="entry name" value="MetI-like"/>
</dbReference>
<sequence length="371" mass="39344">MASLTRDDSGESNSSDRHGTQEIERVGSSAASLSTLVNSVPPLYKWGAGLALIAVVLVASLAIWGPGMEYPTTISTSQIPTTGGATITLEKTIRQQTGAWIDSAVGWVTVTGAWLFDSISTAVTYALKYIEDFLKWVPWPALVLAMTMLAFAMGRWALATFTTIALLYIGFMDLWQNTIDTIALMVVAVAVAMAIGLPLGVWGARSRIADNLMRPILDGMQTMPSFVYLLPGILFFGLGKPAGIFATIIYAVPPVIRLTNLGIRQVSPETVEAARSFGASPMQVLTKVQIPMALPTIMAGINQTTMMALAMVTIASMVAAGGLGDNVLRALQKNESGNGAIAGLAIVFLAIVIDRMTQSAARSRQQSMGIG</sequence>
<dbReference type="PANTHER" id="PTHR47737:SF1">
    <property type="entry name" value="GLYCINE BETAINE_PROLINE BETAINE TRANSPORT SYSTEM PERMEASE PROTEIN PROW"/>
    <property type="match status" value="1"/>
</dbReference>
<evidence type="ECO:0000256" key="6">
    <source>
        <dbReference type="ARBA" id="ARBA00022989"/>
    </source>
</evidence>
<name>A0AA35S764_GEOBA</name>
<feature type="transmembrane region" description="Helical" evidence="9">
    <location>
        <begin position="336"/>
        <end position="353"/>
    </location>
</feature>
<dbReference type="PANTHER" id="PTHR47737">
    <property type="entry name" value="GLYCINE BETAINE/PROLINE BETAINE TRANSPORT SYSTEM PERMEASE PROTEIN PROW"/>
    <property type="match status" value="1"/>
</dbReference>
<evidence type="ECO:0000313" key="11">
    <source>
        <dbReference type="EMBL" id="CAI8023767.1"/>
    </source>
</evidence>
<evidence type="ECO:0000256" key="4">
    <source>
        <dbReference type="ARBA" id="ARBA00022475"/>
    </source>
</evidence>
<dbReference type="Gene3D" id="1.10.3720.10">
    <property type="entry name" value="MetI-like"/>
    <property type="match status" value="1"/>
</dbReference>
<dbReference type="FunFam" id="1.10.3720.10:FF:000001">
    <property type="entry name" value="Glycine betaine ABC transporter, permease"/>
    <property type="match status" value="1"/>
</dbReference>
<dbReference type="Proteomes" id="UP001174909">
    <property type="component" value="Unassembled WGS sequence"/>
</dbReference>
<feature type="transmembrane region" description="Helical" evidence="9">
    <location>
        <begin position="225"/>
        <end position="252"/>
    </location>
</feature>
<evidence type="ECO:0000256" key="1">
    <source>
        <dbReference type="ARBA" id="ARBA00004141"/>
    </source>
</evidence>
<dbReference type="PROSITE" id="PS50928">
    <property type="entry name" value="ABC_TM1"/>
    <property type="match status" value="1"/>
</dbReference>
<evidence type="ECO:0000256" key="8">
    <source>
        <dbReference type="SAM" id="MobiDB-lite"/>
    </source>
</evidence>
<dbReference type="GO" id="GO:0043190">
    <property type="term" value="C:ATP-binding cassette (ABC) transporter complex"/>
    <property type="evidence" value="ECO:0007669"/>
    <property type="project" value="TreeGrafter"/>
</dbReference>
<feature type="transmembrane region" description="Helical" evidence="9">
    <location>
        <begin position="43"/>
        <end position="64"/>
    </location>
</feature>
<keyword evidence="4" id="KW-1003">Cell membrane</keyword>
<feature type="transmembrane region" description="Helical" evidence="9">
    <location>
        <begin position="306"/>
        <end position="324"/>
    </location>
</feature>
<dbReference type="SUPFAM" id="SSF161098">
    <property type="entry name" value="MetI-like"/>
    <property type="match status" value="1"/>
</dbReference>
<feature type="transmembrane region" description="Helical" evidence="9">
    <location>
        <begin position="139"/>
        <end position="169"/>
    </location>
</feature>
<dbReference type="AlphaFoldDB" id="A0AA35S764"/>
<dbReference type="GO" id="GO:0015871">
    <property type="term" value="P:choline transport"/>
    <property type="evidence" value="ECO:0007669"/>
    <property type="project" value="TreeGrafter"/>
</dbReference>
<dbReference type="GO" id="GO:0015226">
    <property type="term" value="F:carnitine transmembrane transporter activity"/>
    <property type="evidence" value="ECO:0007669"/>
    <property type="project" value="TreeGrafter"/>
</dbReference>
<dbReference type="EMBL" id="CASHTH010002030">
    <property type="protein sequence ID" value="CAI8023767.1"/>
    <property type="molecule type" value="Genomic_DNA"/>
</dbReference>
<keyword evidence="5 9" id="KW-0812">Transmembrane</keyword>
<dbReference type="GO" id="GO:0005275">
    <property type="term" value="F:amine transmembrane transporter activity"/>
    <property type="evidence" value="ECO:0007669"/>
    <property type="project" value="TreeGrafter"/>
</dbReference>
<keyword evidence="3" id="KW-0813">Transport</keyword>
<evidence type="ECO:0000313" key="12">
    <source>
        <dbReference type="Proteomes" id="UP001174909"/>
    </source>
</evidence>
<proteinExistence type="predicted"/>
<protein>
    <submittedName>
        <fullName evidence="11">Glycine betaine/choline transport system permease protein OusW</fullName>
    </submittedName>
</protein>
<keyword evidence="12" id="KW-1185">Reference proteome</keyword>
<feature type="domain" description="ABC transmembrane type-1" evidence="10">
    <location>
        <begin position="178"/>
        <end position="357"/>
    </location>
</feature>
<reference evidence="11" key="1">
    <citation type="submission" date="2023-03" db="EMBL/GenBank/DDBJ databases">
        <authorList>
            <person name="Steffen K."/>
            <person name="Cardenas P."/>
        </authorList>
    </citation>
    <scope>NUCLEOTIDE SEQUENCE</scope>
</reference>
<organism evidence="11 12">
    <name type="scientific">Geodia barretti</name>
    <name type="common">Barrett's horny sponge</name>
    <dbReference type="NCBI Taxonomy" id="519541"/>
    <lineage>
        <taxon>Eukaryota</taxon>
        <taxon>Metazoa</taxon>
        <taxon>Porifera</taxon>
        <taxon>Demospongiae</taxon>
        <taxon>Heteroscleromorpha</taxon>
        <taxon>Tetractinellida</taxon>
        <taxon>Astrophorina</taxon>
        <taxon>Geodiidae</taxon>
        <taxon>Geodia</taxon>
    </lineage>
</organism>
<feature type="transmembrane region" description="Helical" evidence="9">
    <location>
        <begin position="181"/>
        <end position="205"/>
    </location>
</feature>
<evidence type="ECO:0000259" key="10">
    <source>
        <dbReference type="PROSITE" id="PS50928"/>
    </source>
</evidence>
<evidence type="ECO:0000256" key="2">
    <source>
        <dbReference type="ARBA" id="ARBA00004236"/>
    </source>
</evidence>